<comment type="caution">
    <text evidence="1">The sequence shown here is derived from an EMBL/GenBank/DDBJ whole genome shotgun (WGS) entry which is preliminary data.</text>
</comment>
<protein>
    <submittedName>
        <fullName evidence="1">Uncharacterized protein</fullName>
    </submittedName>
</protein>
<proteinExistence type="predicted"/>
<evidence type="ECO:0000313" key="1">
    <source>
        <dbReference type="EMBL" id="CAG9983144.1"/>
    </source>
</evidence>
<gene>
    <name evidence="1" type="ORF">CBYS24578_00017874</name>
</gene>
<sequence>MYTGDFSFLHPSRLYFEQSNSLIPLGTTFNKSQYDPYLLVSFTFINSPPKHCLDGSQARPRVLDAFSIRDFLRVHQRDHYLSMNGVTNRDTTLSVENHGKVIRRHGFVDDDLCPYDRRPGPVIALLLSQIKSRNSPVRHMPARY</sequence>
<dbReference type="OrthoDB" id="5138100at2759"/>
<accession>A0A9N9UDF0</accession>
<organism evidence="1 2">
    <name type="scientific">Clonostachys byssicola</name>
    <dbReference type="NCBI Taxonomy" id="160290"/>
    <lineage>
        <taxon>Eukaryota</taxon>
        <taxon>Fungi</taxon>
        <taxon>Dikarya</taxon>
        <taxon>Ascomycota</taxon>
        <taxon>Pezizomycotina</taxon>
        <taxon>Sordariomycetes</taxon>
        <taxon>Hypocreomycetidae</taxon>
        <taxon>Hypocreales</taxon>
        <taxon>Bionectriaceae</taxon>
        <taxon>Clonostachys</taxon>
    </lineage>
</organism>
<dbReference type="AlphaFoldDB" id="A0A9N9UDF0"/>
<reference evidence="1" key="1">
    <citation type="submission" date="2021-10" db="EMBL/GenBank/DDBJ databases">
        <authorList>
            <person name="Piombo E."/>
        </authorList>
    </citation>
    <scope>NUCLEOTIDE SEQUENCE</scope>
</reference>
<evidence type="ECO:0000313" key="2">
    <source>
        <dbReference type="Proteomes" id="UP000754883"/>
    </source>
</evidence>
<keyword evidence="2" id="KW-1185">Reference proteome</keyword>
<name>A0A9N9UDF0_9HYPO</name>
<dbReference type="EMBL" id="CABFNO020001359">
    <property type="protein sequence ID" value="CAG9983144.1"/>
    <property type="molecule type" value="Genomic_DNA"/>
</dbReference>
<dbReference type="Proteomes" id="UP000754883">
    <property type="component" value="Unassembled WGS sequence"/>
</dbReference>